<evidence type="ECO:0000313" key="7">
    <source>
        <dbReference type="Proteomes" id="UP000016662"/>
    </source>
</evidence>
<dbReference type="RefSeq" id="WP_021682836.1">
    <property type="nucleotide sequence ID" value="NZ_KI260449.1"/>
</dbReference>
<dbReference type="STRING" id="411473.RUMCAL_01352"/>
<dbReference type="Gene3D" id="3.40.50.300">
    <property type="entry name" value="P-loop containing nucleotide triphosphate hydrolases"/>
    <property type="match status" value="1"/>
</dbReference>
<dbReference type="AlphaFoldDB" id="U2KVA0"/>
<comment type="similarity">
    <text evidence="1">Belongs to the ParA family.</text>
</comment>
<evidence type="ECO:0000256" key="3">
    <source>
        <dbReference type="ARBA" id="ARBA00062323"/>
    </source>
</evidence>
<accession>U2KVA0</accession>
<evidence type="ECO:0000256" key="4">
    <source>
        <dbReference type="ARBA" id="ARBA00071824"/>
    </source>
</evidence>
<sequence>MGKIIAICNQKGGVGKTTTTFNLAAALAAKKKEVLLIDLDPQANLTAYLGFEIGDVMITDLILEVIEQSMVTPLQVKQGIYCNVKYHIDYIPSDINLASAEMRMIPAFARESVLKRILLPEVVEKYDYVLVDCLPSLGILLINALVAADEMIVPVQSQKFAMDGLRSLMNLYQQIRSMVNPTLRMRGILPTMVNDRTTISREVMWQMGQQYEDVLFHTVIHNSVEAAKAAAAGNMIAVRTKLGAEYAALAEEIIQYDDLQGIRGGR</sequence>
<comment type="caution">
    <text evidence="6">The sequence shown here is derived from an EMBL/GenBank/DDBJ whole genome shotgun (WGS) entry which is preliminary data.</text>
</comment>
<dbReference type="PANTHER" id="PTHR13696">
    <property type="entry name" value="P-LOOP CONTAINING NUCLEOSIDE TRIPHOSPHATE HYDROLASE"/>
    <property type="match status" value="1"/>
</dbReference>
<dbReference type="OrthoDB" id="9815116at2"/>
<dbReference type="eggNOG" id="COG1192">
    <property type="taxonomic scope" value="Bacteria"/>
</dbReference>
<dbReference type="InterPro" id="IPR027417">
    <property type="entry name" value="P-loop_NTPase"/>
</dbReference>
<name>U2KVA0_9FIRM</name>
<evidence type="ECO:0000256" key="2">
    <source>
        <dbReference type="ARBA" id="ARBA00049360"/>
    </source>
</evidence>
<dbReference type="HOGENOM" id="CLU_037612_1_4_9"/>
<feature type="domain" description="AAA" evidence="5">
    <location>
        <begin position="3"/>
        <end position="184"/>
    </location>
</feature>
<dbReference type="FunFam" id="3.40.50.300:FF:000285">
    <property type="entry name" value="Sporulation initiation inhibitor Soj"/>
    <property type="match status" value="1"/>
</dbReference>
<dbReference type="EMBL" id="AWVF01000175">
    <property type="protein sequence ID" value="ERJ96217.1"/>
    <property type="molecule type" value="Genomic_DNA"/>
</dbReference>
<evidence type="ECO:0000256" key="1">
    <source>
        <dbReference type="ARBA" id="ARBA00006976"/>
    </source>
</evidence>
<organism evidence="6 7">
    <name type="scientific">Ruminococcus callidus ATCC 27760</name>
    <dbReference type="NCBI Taxonomy" id="411473"/>
    <lineage>
        <taxon>Bacteria</taxon>
        <taxon>Bacillati</taxon>
        <taxon>Bacillota</taxon>
        <taxon>Clostridia</taxon>
        <taxon>Eubacteriales</taxon>
        <taxon>Oscillospiraceae</taxon>
        <taxon>Ruminococcus</taxon>
    </lineage>
</organism>
<dbReference type="Proteomes" id="UP000016662">
    <property type="component" value="Unassembled WGS sequence"/>
</dbReference>
<evidence type="ECO:0000259" key="5">
    <source>
        <dbReference type="Pfam" id="PF13614"/>
    </source>
</evidence>
<reference evidence="6 7" key="1">
    <citation type="submission" date="2013-07" db="EMBL/GenBank/DDBJ databases">
        <authorList>
            <person name="Weinstock G."/>
            <person name="Sodergren E."/>
            <person name="Wylie T."/>
            <person name="Fulton L."/>
            <person name="Fulton R."/>
            <person name="Fronick C."/>
            <person name="O'Laughlin M."/>
            <person name="Godfrey J."/>
            <person name="Miner T."/>
            <person name="Herter B."/>
            <person name="Appelbaum E."/>
            <person name="Cordes M."/>
            <person name="Lek S."/>
            <person name="Wollam A."/>
            <person name="Pepin K.H."/>
            <person name="Palsikar V.B."/>
            <person name="Mitreva M."/>
            <person name="Wilson R.K."/>
        </authorList>
    </citation>
    <scope>NUCLEOTIDE SEQUENCE [LARGE SCALE GENOMIC DNA]</scope>
    <source>
        <strain evidence="6 7">ATCC 27760</strain>
    </source>
</reference>
<evidence type="ECO:0000313" key="6">
    <source>
        <dbReference type="EMBL" id="ERJ96217.1"/>
    </source>
</evidence>
<dbReference type="PANTHER" id="PTHR13696:SF99">
    <property type="entry name" value="COBYRINIC ACID AC-DIAMIDE SYNTHASE"/>
    <property type="match status" value="1"/>
</dbReference>
<dbReference type="Pfam" id="PF13614">
    <property type="entry name" value="AAA_31"/>
    <property type="match status" value="1"/>
</dbReference>
<comment type="catalytic activity">
    <reaction evidence="2">
        <text>ATP + H2O = ADP + phosphate + H(+)</text>
        <dbReference type="Rhea" id="RHEA:13065"/>
        <dbReference type="ChEBI" id="CHEBI:15377"/>
        <dbReference type="ChEBI" id="CHEBI:15378"/>
        <dbReference type="ChEBI" id="CHEBI:30616"/>
        <dbReference type="ChEBI" id="CHEBI:43474"/>
        <dbReference type="ChEBI" id="CHEBI:456216"/>
    </reaction>
</comment>
<proteinExistence type="inferred from homology"/>
<dbReference type="SUPFAM" id="SSF52540">
    <property type="entry name" value="P-loop containing nucleoside triphosphate hydrolases"/>
    <property type="match status" value="1"/>
</dbReference>
<dbReference type="PATRIC" id="fig|411473.3.peg.1097"/>
<protein>
    <recommendedName>
        <fullName evidence="4">Sporulation initiation inhibitor protein Soj</fullName>
    </recommendedName>
</protein>
<gene>
    <name evidence="6" type="ORF">RUMCAL_01352</name>
</gene>
<dbReference type="InterPro" id="IPR025669">
    <property type="entry name" value="AAA_dom"/>
</dbReference>
<dbReference type="PIRSF" id="PIRSF009320">
    <property type="entry name" value="Nuc_binding_HP_1000"/>
    <property type="match status" value="1"/>
</dbReference>
<dbReference type="InterPro" id="IPR050678">
    <property type="entry name" value="DNA_Partitioning_ATPase"/>
</dbReference>
<keyword evidence="7" id="KW-1185">Reference proteome</keyword>
<comment type="subunit">
    <text evidence="3">Dimerizes in the presence of ATP but not ADP; ATP-binding is required for double-stranded (ds)DNA-binding. Interacts with DnaA.</text>
</comment>
<dbReference type="CDD" id="cd02042">
    <property type="entry name" value="ParAB_family"/>
    <property type="match status" value="1"/>
</dbReference>